<dbReference type="InterPro" id="IPR045626">
    <property type="entry name" value="PGDH_ASB_dom"/>
</dbReference>
<comment type="catalytic activity">
    <reaction evidence="7">
        <text>(R)-2-hydroxyglutarate + NAD(+) = 2-oxoglutarate + NADH + H(+)</text>
        <dbReference type="Rhea" id="RHEA:49612"/>
        <dbReference type="ChEBI" id="CHEBI:15378"/>
        <dbReference type="ChEBI" id="CHEBI:15801"/>
        <dbReference type="ChEBI" id="CHEBI:16810"/>
        <dbReference type="ChEBI" id="CHEBI:57540"/>
        <dbReference type="ChEBI" id="CHEBI:57945"/>
        <dbReference type="EC" id="1.1.1.399"/>
    </reaction>
</comment>
<evidence type="ECO:0000256" key="4">
    <source>
        <dbReference type="ARBA" id="ARBA00021582"/>
    </source>
</evidence>
<evidence type="ECO:0000256" key="3">
    <source>
        <dbReference type="ARBA" id="ARBA00005854"/>
    </source>
</evidence>
<dbReference type="SUPFAM" id="SSF143548">
    <property type="entry name" value="Serine metabolism enzymes domain"/>
    <property type="match status" value="1"/>
</dbReference>
<dbReference type="CDD" id="cd04902">
    <property type="entry name" value="ACT_3PGDH-xct"/>
    <property type="match status" value="1"/>
</dbReference>
<dbReference type="FunFam" id="3.30.70.260:FF:000008">
    <property type="entry name" value="D-3-phosphoglycerate dehydrogenase, chloroplastic"/>
    <property type="match status" value="1"/>
</dbReference>
<comment type="function">
    <text evidence="1">Catalyzes the reversible oxidation of 3-phospho-D-glycerate to 3-phosphonooxypyruvate, the first step of the phosphorylated L-serine biosynthesis pathway. Also catalyzes the reversible oxidation of 2-hydroxyglutarate to 2-oxoglutarate.</text>
</comment>
<keyword evidence="6 9" id="KW-0520">NAD</keyword>
<dbReference type="GO" id="GO:0006564">
    <property type="term" value="P:L-serine biosynthetic process"/>
    <property type="evidence" value="ECO:0007669"/>
    <property type="project" value="UniProtKB-UniRule"/>
</dbReference>
<evidence type="ECO:0000256" key="2">
    <source>
        <dbReference type="ARBA" id="ARBA00005216"/>
    </source>
</evidence>
<feature type="domain" description="ACT" evidence="10">
    <location>
        <begin position="456"/>
        <end position="530"/>
    </location>
</feature>
<dbReference type="InterPro" id="IPR006139">
    <property type="entry name" value="D-isomer_2_OHA_DH_cat_dom"/>
</dbReference>
<dbReference type="Pfam" id="PF01842">
    <property type="entry name" value="ACT"/>
    <property type="match status" value="1"/>
</dbReference>
<dbReference type="InterPro" id="IPR045865">
    <property type="entry name" value="ACT-like_dom_sf"/>
</dbReference>
<evidence type="ECO:0000256" key="5">
    <source>
        <dbReference type="ARBA" id="ARBA00023002"/>
    </source>
</evidence>
<dbReference type="PANTHER" id="PTHR42938">
    <property type="entry name" value="FORMATE DEHYDROGENASE 1"/>
    <property type="match status" value="1"/>
</dbReference>
<dbReference type="UniPathway" id="UPA00135">
    <property type="reaction ID" value="UER00196"/>
</dbReference>
<dbReference type="NCBIfam" id="TIGR01327">
    <property type="entry name" value="PGDH"/>
    <property type="match status" value="1"/>
</dbReference>
<dbReference type="PROSITE" id="PS51671">
    <property type="entry name" value="ACT"/>
    <property type="match status" value="1"/>
</dbReference>
<evidence type="ECO:0000259" key="10">
    <source>
        <dbReference type="PROSITE" id="PS51671"/>
    </source>
</evidence>
<sequence length="542" mass="58084">MARILILDPIAQEGLDMLAAAPGIEYEVRTGLKGEELKKSLAEFDGAICRSGVTITAESLEGNRRMRAIARAGVGTDNIDKNAATRLGIVVMNTPTGNTLSTAEHTFTLMLALSRRVAEAYHKLIGGKWDRKTFMGTQLADKTLGIVGLGRIGQEVAKRAIAFQMKVLGFDPFLSTEQAAKLGIERVETVQEMLPRVDYLTVHTPLTPETTNLVGFPELEVLKPGVRLINCARGGIYNEDALVEGLKTGKIGGVALDVFVTEPCDKHPIYGMPNVLCTPHLGASTEEAQQQVAIEAVQLLINFFTTGEVRHAVNMASVDPKTLASIKGYLDLAYRLGVLLAQCQPGGTSACHLTYRGELTQKNTKMLTAAFCAGLLDRALEEDVNIVNAEILLKERGIQLTQESRSDMGAFSSSMTAEVHGSSGSQVAAATLFGNNMPRLIRLGDYRLEAYLDGNLLIFTHHDVPGIIGAVGTIFGNHKVNIGQMSVGRAGIIPGGGAVGVLNLDNVPPQAAIDEVQQHPDIQSVKIIELPPAGQLPPWLQG</sequence>
<dbReference type="PROSITE" id="PS00065">
    <property type="entry name" value="D_2_HYDROXYACID_DH_1"/>
    <property type="match status" value="1"/>
</dbReference>
<dbReference type="KEGG" id="psl:Psta_4745"/>
<proteinExistence type="inferred from homology"/>
<dbReference type="GO" id="GO:0004617">
    <property type="term" value="F:phosphoglycerate dehydrogenase activity"/>
    <property type="evidence" value="ECO:0007669"/>
    <property type="project" value="UniProtKB-UniRule"/>
</dbReference>
<accession>D2R855</accession>
<organism evidence="11 12">
    <name type="scientific">Pirellula staleyi (strain ATCC 27377 / DSM 6068 / ICPB 4128)</name>
    <name type="common">Pirella staleyi</name>
    <dbReference type="NCBI Taxonomy" id="530564"/>
    <lineage>
        <taxon>Bacteria</taxon>
        <taxon>Pseudomonadati</taxon>
        <taxon>Planctomycetota</taxon>
        <taxon>Planctomycetia</taxon>
        <taxon>Pirellulales</taxon>
        <taxon>Pirellulaceae</taxon>
        <taxon>Pirellula</taxon>
    </lineage>
</organism>
<evidence type="ECO:0000313" key="11">
    <source>
        <dbReference type="EMBL" id="ADB19386.1"/>
    </source>
</evidence>
<dbReference type="Pfam" id="PF19304">
    <property type="entry name" value="PGDH_inter"/>
    <property type="match status" value="1"/>
</dbReference>
<comment type="similarity">
    <text evidence="3 9">Belongs to the D-isomer specific 2-hydroxyacid dehydrogenase family.</text>
</comment>
<evidence type="ECO:0000256" key="9">
    <source>
        <dbReference type="RuleBase" id="RU363003"/>
    </source>
</evidence>
<dbReference type="STRING" id="530564.Psta_4745"/>
<gene>
    <name evidence="11" type="ordered locus">Psta_4745</name>
</gene>
<dbReference type="EMBL" id="CP001848">
    <property type="protein sequence ID" value="ADB19386.1"/>
    <property type="molecule type" value="Genomic_DNA"/>
</dbReference>
<dbReference type="HOGENOM" id="CLU_019796_8_1_0"/>
<dbReference type="SUPFAM" id="SSF52283">
    <property type="entry name" value="Formate/glycerate dehydrogenase catalytic domain-like"/>
    <property type="match status" value="1"/>
</dbReference>
<dbReference type="Gene3D" id="3.30.1330.90">
    <property type="entry name" value="D-3-phosphoglycerate dehydrogenase, domain 3"/>
    <property type="match status" value="1"/>
</dbReference>
<dbReference type="SUPFAM" id="SSF51735">
    <property type="entry name" value="NAD(P)-binding Rossmann-fold domains"/>
    <property type="match status" value="1"/>
</dbReference>
<dbReference type="CDD" id="cd12173">
    <property type="entry name" value="PGDH_4"/>
    <property type="match status" value="1"/>
</dbReference>
<dbReference type="PANTHER" id="PTHR42938:SF47">
    <property type="entry name" value="HYDROXYPYRUVATE REDUCTASE"/>
    <property type="match status" value="1"/>
</dbReference>
<dbReference type="SUPFAM" id="SSF55021">
    <property type="entry name" value="ACT-like"/>
    <property type="match status" value="1"/>
</dbReference>
<dbReference type="EC" id="1.1.1.95" evidence="9"/>
<protein>
    <recommendedName>
        <fullName evidence="4 9">D-3-phosphoglycerate dehydrogenase</fullName>
        <ecNumber evidence="9">1.1.1.95</ecNumber>
    </recommendedName>
</protein>
<dbReference type="InterPro" id="IPR029752">
    <property type="entry name" value="D-isomer_DH_CS1"/>
</dbReference>
<evidence type="ECO:0000256" key="1">
    <source>
        <dbReference type="ARBA" id="ARBA00003800"/>
    </source>
</evidence>
<dbReference type="InterPro" id="IPR006140">
    <property type="entry name" value="D-isomer_DH_NAD-bd"/>
</dbReference>
<name>D2R855_PIRSD</name>
<dbReference type="GO" id="GO:0051287">
    <property type="term" value="F:NAD binding"/>
    <property type="evidence" value="ECO:0007669"/>
    <property type="project" value="UniProtKB-UniRule"/>
</dbReference>
<comment type="catalytic activity">
    <reaction evidence="8 9">
        <text>(2R)-3-phosphoglycerate + NAD(+) = 3-phosphooxypyruvate + NADH + H(+)</text>
        <dbReference type="Rhea" id="RHEA:12641"/>
        <dbReference type="ChEBI" id="CHEBI:15378"/>
        <dbReference type="ChEBI" id="CHEBI:18110"/>
        <dbReference type="ChEBI" id="CHEBI:57540"/>
        <dbReference type="ChEBI" id="CHEBI:57945"/>
        <dbReference type="ChEBI" id="CHEBI:58272"/>
        <dbReference type="EC" id="1.1.1.95"/>
    </reaction>
</comment>
<dbReference type="InterPro" id="IPR006236">
    <property type="entry name" value="PGDH"/>
</dbReference>
<keyword evidence="9" id="KW-0028">Amino-acid biosynthesis</keyword>
<dbReference type="InterPro" id="IPR036291">
    <property type="entry name" value="NAD(P)-bd_dom_sf"/>
</dbReference>
<reference evidence="11 12" key="1">
    <citation type="journal article" date="2009" name="Stand. Genomic Sci.">
        <title>Complete genome sequence of Pirellula staleyi type strain (ATCC 27377).</title>
        <authorList>
            <person name="Clum A."/>
            <person name="Tindall B.J."/>
            <person name="Sikorski J."/>
            <person name="Ivanova N."/>
            <person name="Mavrommatis K."/>
            <person name="Lucas S."/>
            <person name="Glavina del Rio T."/>
            <person name="Nolan M."/>
            <person name="Chen F."/>
            <person name="Tice H."/>
            <person name="Pitluck S."/>
            <person name="Cheng J.F."/>
            <person name="Chertkov O."/>
            <person name="Brettin T."/>
            <person name="Han C."/>
            <person name="Detter J.C."/>
            <person name="Kuske C."/>
            <person name="Bruce D."/>
            <person name="Goodwin L."/>
            <person name="Ovchinikova G."/>
            <person name="Pati A."/>
            <person name="Mikhailova N."/>
            <person name="Chen A."/>
            <person name="Palaniappan K."/>
            <person name="Land M."/>
            <person name="Hauser L."/>
            <person name="Chang Y.J."/>
            <person name="Jeffries C.D."/>
            <person name="Chain P."/>
            <person name="Rohde M."/>
            <person name="Goker M."/>
            <person name="Bristow J."/>
            <person name="Eisen J.A."/>
            <person name="Markowitz V."/>
            <person name="Hugenholtz P."/>
            <person name="Kyrpides N.C."/>
            <person name="Klenk H.P."/>
            <person name="Lapidus A."/>
        </authorList>
    </citation>
    <scope>NUCLEOTIDE SEQUENCE [LARGE SCALE GENOMIC DNA]</scope>
    <source>
        <strain evidence="12">ATCC 27377 / DSM 6068 / ICPB 4128</strain>
    </source>
</reference>
<keyword evidence="12" id="KW-1185">Reference proteome</keyword>
<dbReference type="eggNOG" id="COG0111">
    <property type="taxonomic scope" value="Bacteria"/>
</dbReference>
<dbReference type="Gene3D" id="3.40.50.720">
    <property type="entry name" value="NAD(P)-binding Rossmann-like Domain"/>
    <property type="match status" value="2"/>
</dbReference>
<evidence type="ECO:0000313" key="12">
    <source>
        <dbReference type="Proteomes" id="UP000001887"/>
    </source>
</evidence>
<dbReference type="OrthoDB" id="277029at2"/>
<dbReference type="Pfam" id="PF02826">
    <property type="entry name" value="2-Hacid_dh_C"/>
    <property type="match status" value="1"/>
</dbReference>
<dbReference type="Proteomes" id="UP000001887">
    <property type="component" value="Chromosome"/>
</dbReference>
<keyword evidence="5 9" id="KW-0560">Oxidoreductase</keyword>
<dbReference type="InterPro" id="IPR002912">
    <property type="entry name" value="ACT_dom"/>
</dbReference>
<dbReference type="FunFam" id="3.40.50.720:FF:000021">
    <property type="entry name" value="D-3-phosphoglycerate dehydrogenase"/>
    <property type="match status" value="1"/>
</dbReference>
<dbReference type="Gene3D" id="3.30.70.260">
    <property type="match status" value="1"/>
</dbReference>
<evidence type="ECO:0000256" key="7">
    <source>
        <dbReference type="ARBA" id="ARBA00048126"/>
    </source>
</evidence>
<comment type="pathway">
    <text evidence="2 9">Amino-acid biosynthesis; L-serine biosynthesis; L-serine from 3-phospho-D-glycerate: step 1/3.</text>
</comment>
<keyword evidence="9" id="KW-0718">Serine biosynthesis</keyword>
<dbReference type="InterPro" id="IPR029009">
    <property type="entry name" value="ASB_dom_sf"/>
</dbReference>
<dbReference type="Pfam" id="PF00389">
    <property type="entry name" value="2-Hacid_dh"/>
    <property type="match status" value="1"/>
</dbReference>
<dbReference type="AlphaFoldDB" id="D2R855"/>
<evidence type="ECO:0000256" key="6">
    <source>
        <dbReference type="ARBA" id="ARBA00023027"/>
    </source>
</evidence>
<evidence type="ECO:0000256" key="8">
    <source>
        <dbReference type="ARBA" id="ARBA00048731"/>
    </source>
</evidence>